<name>A0AAN6P968_9PEZI</name>
<evidence type="ECO:0008006" key="3">
    <source>
        <dbReference type="Google" id="ProtNLM"/>
    </source>
</evidence>
<dbReference type="Proteomes" id="UP001303115">
    <property type="component" value="Unassembled WGS sequence"/>
</dbReference>
<organism evidence="1 2">
    <name type="scientific">Parachaetomium inaequale</name>
    <dbReference type="NCBI Taxonomy" id="2588326"/>
    <lineage>
        <taxon>Eukaryota</taxon>
        <taxon>Fungi</taxon>
        <taxon>Dikarya</taxon>
        <taxon>Ascomycota</taxon>
        <taxon>Pezizomycotina</taxon>
        <taxon>Sordariomycetes</taxon>
        <taxon>Sordariomycetidae</taxon>
        <taxon>Sordariales</taxon>
        <taxon>Chaetomiaceae</taxon>
        <taxon>Parachaetomium</taxon>
    </lineage>
</organism>
<reference evidence="2" key="1">
    <citation type="journal article" date="2023" name="Mol. Phylogenet. Evol.">
        <title>Genome-scale phylogeny and comparative genomics of the fungal order Sordariales.</title>
        <authorList>
            <person name="Hensen N."/>
            <person name="Bonometti L."/>
            <person name="Westerberg I."/>
            <person name="Brannstrom I.O."/>
            <person name="Guillou S."/>
            <person name="Cros-Aarteil S."/>
            <person name="Calhoun S."/>
            <person name="Haridas S."/>
            <person name="Kuo A."/>
            <person name="Mondo S."/>
            <person name="Pangilinan J."/>
            <person name="Riley R."/>
            <person name="LaButti K."/>
            <person name="Andreopoulos B."/>
            <person name="Lipzen A."/>
            <person name="Chen C."/>
            <person name="Yan M."/>
            <person name="Daum C."/>
            <person name="Ng V."/>
            <person name="Clum A."/>
            <person name="Steindorff A."/>
            <person name="Ohm R.A."/>
            <person name="Martin F."/>
            <person name="Silar P."/>
            <person name="Natvig D.O."/>
            <person name="Lalanne C."/>
            <person name="Gautier V."/>
            <person name="Ament-Velasquez S.L."/>
            <person name="Kruys A."/>
            <person name="Hutchinson M.I."/>
            <person name="Powell A.J."/>
            <person name="Barry K."/>
            <person name="Miller A.N."/>
            <person name="Grigoriev I.V."/>
            <person name="Debuchy R."/>
            <person name="Gladieux P."/>
            <person name="Hiltunen Thoren M."/>
            <person name="Johannesson H."/>
        </authorList>
    </citation>
    <scope>NUCLEOTIDE SEQUENCE [LARGE SCALE GENOMIC DNA]</scope>
    <source>
        <strain evidence="2">CBS 284.82</strain>
    </source>
</reference>
<dbReference type="EMBL" id="MU854497">
    <property type="protein sequence ID" value="KAK4034044.1"/>
    <property type="molecule type" value="Genomic_DNA"/>
</dbReference>
<keyword evidence="2" id="KW-1185">Reference proteome</keyword>
<accession>A0AAN6P968</accession>
<dbReference type="AlphaFoldDB" id="A0AAN6P968"/>
<evidence type="ECO:0000313" key="1">
    <source>
        <dbReference type="EMBL" id="KAK4034044.1"/>
    </source>
</evidence>
<dbReference type="InterPro" id="IPR011009">
    <property type="entry name" value="Kinase-like_dom_sf"/>
</dbReference>
<evidence type="ECO:0000313" key="2">
    <source>
        <dbReference type="Proteomes" id="UP001303115"/>
    </source>
</evidence>
<proteinExistence type="predicted"/>
<protein>
    <recommendedName>
        <fullName evidence="3">Protein kinase domain-containing protein</fullName>
    </recommendedName>
</protein>
<dbReference type="Gene3D" id="1.10.510.10">
    <property type="entry name" value="Transferase(Phosphotransferase) domain 1"/>
    <property type="match status" value="1"/>
</dbReference>
<dbReference type="SUPFAM" id="SSF56112">
    <property type="entry name" value="Protein kinase-like (PK-like)"/>
    <property type="match status" value="1"/>
</dbReference>
<gene>
    <name evidence="1" type="ORF">C8A01DRAFT_39473</name>
</gene>
<sequence>METQLTDAGDGERYAYMFKCGDRRFLFIRPFGAGMESVAQLVKDVDSGENLIRKVPARRLVHFLLSDENRRLKKPNEIRMLNAIKKTFKAPEPGLPFYISKCYGHEYIRSKYPDEKGRQMYHSASYWKLCNGDSVRSRWLFDCLYPPPASLIARMIRQVLSTLHYLYTAGDQPLYHDDLHLGNVWIHWPSDTALPDFYLGDFGEACFVDSKFQNHSFAEQIRIAHPVNDLHKFYLNIENLLTTYGMFPGYAAAYGQTGLNALGRLVKAMKGVVTDWETAANTLEPPDLKPLIQWAKDVEEMFGEGGGVDETQSEAYTGFVTEERKVALQFQHEKPLIVSGSKQEALRPMVMDGPGKALLPIHGPWQLVTVDGLPAEGEGVTHHRPNDGRFHPGEPNLAGILGAG</sequence>
<comment type="caution">
    <text evidence="1">The sequence shown here is derived from an EMBL/GenBank/DDBJ whole genome shotgun (WGS) entry which is preliminary data.</text>
</comment>